<protein>
    <submittedName>
        <fullName evidence="2">Uncharacterized protein</fullName>
    </submittedName>
</protein>
<evidence type="ECO:0000256" key="1">
    <source>
        <dbReference type="SAM" id="MobiDB-lite"/>
    </source>
</evidence>
<keyword evidence="3" id="KW-1185">Reference proteome</keyword>
<dbReference type="EMBL" id="CP001804">
    <property type="protein sequence ID" value="ACY15829.1"/>
    <property type="molecule type" value="Genomic_DNA"/>
</dbReference>
<accession>D0LUY8</accession>
<dbReference type="Proteomes" id="UP000001880">
    <property type="component" value="Chromosome"/>
</dbReference>
<feature type="region of interest" description="Disordered" evidence="1">
    <location>
        <begin position="982"/>
        <end position="1001"/>
    </location>
</feature>
<proteinExistence type="predicted"/>
<evidence type="ECO:0000313" key="2">
    <source>
        <dbReference type="EMBL" id="ACY15829.1"/>
    </source>
</evidence>
<feature type="compositionally biased region" description="Basic and acidic residues" evidence="1">
    <location>
        <begin position="1310"/>
        <end position="1334"/>
    </location>
</feature>
<dbReference type="RefSeq" id="WP_012828429.1">
    <property type="nucleotide sequence ID" value="NC_013440.1"/>
</dbReference>
<feature type="compositionally biased region" description="Low complexity" evidence="1">
    <location>
        <begin position="1375"/>
        <end position="1392"/>
    </location>
</feature>
<sequence>MDLEQLEAFALSEDRERVLAQLVPGTEEYYYLHCLHHQHRGELAKSFALLERWIESLGRSSRARSVSHRQAVLSWQHDAEGSAAYLRQVLGLRFDHARELAAEQRARPTSLDPARITRAALTRRALAEQHELTGFADSALRWLDAAQLDPARRRVLLSRLHRPARADLVELVLADLEHAHSGGFGSLRIHELLTREQLDTLGERRPALRNAEAFVTAYLRRLVPHADAAQTDELLREPARRRAHLLGLWQVVASFGDAFASLKAHVLYHLLAVERALGSYDRALFLRYLRLPRRAGYMRPEYLHAHRHSLVDLDASFATALPAVGNDEPLVRDYLAHFLRGAEDTDAFSDYIREEVLRVILAEVNLLAGIGDAARWHGLLDNPGYYRELERRVLIDFTPTQRERFARDEPVALELDIKNVTHLLIKIYEIDTLSYFSREQREIDTDVDLDGLPASYEQNFRYEQPPLRLHRERFELSEITRPGVYVVDFIGNGTSSRALIRKGHLGFVERAGAAGQVLTIIDEAGHALADASVWMGDEEFAPRADGTVLVPYSTRPGRRTILLGHGELTVRSELHHLAEDYQLELGFYVDREALVPGNTATLLVRAQLTVHGEAVRLALLEDVSLTLSVSDRQGVSSERRFDDFALPEDGEATCAFAVPAQLAELQVTVRGRVRSLSTGQRIALDGRSSWQVNELDSLTSGAGFHLSRTQAGYAVHLLGKNGEGWAAQPVVVSLHHRDFVHPVDVDLQSDEDGAIALGPLSEITQVAVTCAPDAAAATPRDSDTQPPRATWRLGGERVWHPSLVHLRAGEDAALPYVDPYAADASAGADESEAAALSLFELCPGGYRRERSDACHVDGGYVHIVGLTAGDYALWLEASQEEILIRVAAADADAAAGAEGAADERDAAETGNGEAGAGASPRGWIRDRARMLRRTPRTGLHITAIELEERELVVHLDGVTAASRVHVFGARFVSRSSPLALAPPPRARVHTAPRPSTRSHYVSGRRLGDEYRYVLERKHDDIYPGVMLERPSLLLNPWALRATSVDEESAREGDRFGGQGTPPRRSAPRPAKPARPSLARDGLDVNLDFVAEPASVWLDLRPQSGADAGRGHRAVLRIPRAALGHAQLVRILALDGVSYAYREQPLPPQPSGFRDLRLAPGLDPERSYVQAHRTLVLPTGETWTREAGALARWESYDTLDKAYALLLALSDDDALRRFGFLLEWPTLSAEDKRARYSEHACHELHLFLARKDPAFFAEVVQPYLRCKLEKTFLDHYLLGDELGGYRELWAYGKLNTLERVLLAERIPDEGEPTRRQIRDHLAQQPRDPEREERQFRTALHRGGLEEPAPDTIGGSGLGGRGSGGGGAPGGPPPAPVMAMAAPAAAPAPAPASARMQKKRAAAPRRSSLGQADGEFDGAQTMKAEAFEEALAEVHDADALDDDVRARDEVRRLYRAADQTQEWAESQYHELRRSHQRPGLIPVNAFWRDFAERGEGPFLSAHLAQASSCFAEMVCALAVLDLPFAHDLVTGDDVQSSEIEPTPAAATAVAGGGGEARGPAIVFCEELRQVEAESGDGDEAQAHGAAATIQQRYLRPDERYTYEAGEARTRYVSGPLLQRVVYGCEVVIGNHASVPADVSLLYQIPSGAMPVASGAFTRSQRLRLRPYETRTFEYCFYFPASGSYEHYPAHLYRGERVLARAGAQVLEVVADLGAPDTSSWAYLSQHGSGEQVLAYLERHALGPLDLGRIAWRMEDRGFYDAVLALLSARHVYERQLWSYALRHRDGDRVSEILRHEESFLRDCGLGFSSPLIAVDARARAWHEHLEYAPLIHARSHRLGAERRILNAALAEQYTQFLELLAGQAALSPDDRLAASYYLLLQGRVSEGLEQFERTADEASELRVQRDYLAAVVALYRGDATGARARAEAHAEHPVDRWRRRFGAVLEIVAEALGDSQGRAAAAGADSEGEGEGAWLAETGRLADSEPSFDLSIEGGQVVLDYQHLREAAVRYYLMDIELSFSRSPFVAQATERFALVKPHGTAAIALPADGHRHSFALPAAYARRNVVVEVIAGGLRRASGHYAHELSVHLAQSYGQVRVRAQGGDQPLPRSYVKVYARMRDGSVRFYKDGYTDLRGCFDYASLSTDALDRVERFSMLVATEEHGALIREVAPPPR</sequence>
<evidence type="ECO:0000313" key="3">
    <source>
        <dbReference type="Proteomes" id="UP000001880"/>
    </source>
</evidence>
<dbReference type="eggNOG" id="ENOG502Z84W">
    <property type="taxonomic scope" value="Bacteria"/>
</dbReference>
<feature type="region of interest" description="Disordered" evidence="1">
    <location>
        <begin position="1310"/>
        <end position="1412"/>
    </location>
</feature>
<organism evidence="2 3">
    <name type="scientific">Haliangium ochraceum (strain DSM 14365 / JCM 11303 / SMP-2)</name>
    <dbReference type="NCBI Taxonomy" id="502025"/>
    <lineage>
        <taxon>Bacteria</taxon>
        <taxon>Pseudomonadati</taxon>
        <taxon>Myxococcota</taxon>
        <taxon>Polyangia</taxon>
        <taxon>Haliangiales</taxon>
        <taxon>Kofleriaceae</taxon>
        <taxon>Haliangium</taxon>
    </lineage>
</organism>
<feature type="compositionally biased region" description="Gly residues" evidence="1">
    <location>
        <begin position="1352"/>
        <end position="1367"/>
    </location>
</feature>
<feature type="region of interest" description="Disordered" evidence="1">
    <location>
        <begin position="899"/>
        <end position="920"/>
    </location>
</feature>
<dbReference type="KEGG" id="hoh:Hoch_3327"/>
<reference evidence="2 3" key="1">
    <citation type="journal article" date="2010" name="Stand. Genomic Sci.">
        <title>Complete genome sequence of Haliangium ochraceum type strain (SMP-2).</title>
        <authorList>
            <consortium name="US DOE Joint Genome Institute (JGI-PGF)"/>
            <person name="Ivanova N."/>
            <person name="Daum C."/>
            <person name="Lang E."/>
            <person name="Abt B."/>
            <person name="Kopitz M."/>
            <person name="Saunders E."/>
            <person name="Lapidus A."/>
            <person name="Lucas S."/>
            <person name="Glavina Del Rio T."/>
            <person name="Nolan M."/>
            <person name="Tice H."/>
            <person name="Copeland A."/>
            <person name="Cheng J.F."/>
            <person name="Chen F."/>
            <person name="Bruce D."/>
            <person name="Goodwin L."/>
            <person name="Pitluck S."/>
            <person name="Mavromatis K."/>
            <person name="Pati A."/>
            <person name="Mikhailova N."/>
            <person name="Chen A."/>
            <person name="Palaniappan K."/>
            <person name="Land M."/>
            <person name="Hauser L."/>
            <person name="Chang Y.J."/>
            <person name="Jeffries C.D."/>
            <person name="Detter J.C."/>
            <person name="Brettin T."/>
            <person name="Rohde M."/>
            <person name="Goker M."/>
            <person name="Bristow J."/>
            <person name="Markowitz V."/>
            <person name="Eisen J.A."/>
            <person name="Hugenholtz P."/>
            <person name="Kyrpides N.C."/>
            <person name="Klenk H.P."/>
        </authorList>
    </citation>
    <scope>NUCLEOTIDE SEQUENCE [LARGE SCALE GENOMIC DNA]</scope>
    <source>
        <strain evidence="3">DSM 14365 / CIP 107738 / JCM 11303 / AJ 13395 / SMP-2</strain>
    </source>
</reference>
<name>D0LUY8_HALO1</name>
<dbReference type="HOGENOM" id="CLU_230958_0_0_7"/>
<gene>
    <name evidence="2" type="ordered locus">Hoch_3327</name>
</gene>
<dbReference type="OrthoDB" id="173865at2"/>
<feature type="region of interest" description="Disordered" evidence="1">
    <location>
        <begin position="1045"/>
        <end position="1078"/>
    </location>
</feature>